<dbReference type="EMBL" id="JAVFHQ010000027">
    <property type="protein sequence ID" value="KAK4544067.1"/>
    <property type="molecule type" value="Genomic_DNA"/>
</dbReference>
<evidence type="ECO:0000256" key="1">
    <source>
        <dbReference type="ARBA" id="ARBA00004123"/>
    </source>
</evidence>
<keyword evidence="9" id="KW-1185">Reference proteome</keyword>
<evidence type="ECO:0000256" key="6">
    <source>
        <dbReference type="ARBA" id="ARBA00023242"/>
    </source>
</evidence>
<keyword evidence="5" id="KW-0234">DNA repair</keyword>
<keyword evidence="2" id="KW-0547">Nucleotide-binding</keyword>
<name>A0AAV9JG16_9PEZI</name>
<evidence type="ECO:0000256" key="7">
    <source>
        <dbReference type="SAM" id="MobiDB-lite"/>
    </source>
</evidence>
<keyword evidence="4" id="KW-0067">ATP-binding</keyword>
<sequence>MAGPPETVNLVSPASTQSKLPPSSQDADRLPTVSASEALRELQSHGPDGELSGIEPLDSLLQNGIASTSGGFERGKVTEIWGPSGAGKTALMLQTATHTLVSQAGTPLNGTRLDSVLEHTLTLRCPSDLSSADSRTLLKGFHHIAAPTLTHLLALILHPRSSFPPDRASLMVIDGINTLIDLDYPRFPFAGSTKTEQQKWQTGRRYAVLGSLVSALNKLAVLNNVAIIVTTGCASRMRTESGLGSALVPGVGGGEWDGGVWTRLVVFRDFGGRLVGLQKCQGRSLISREEVGEVGRIVGFDITEYGTLRERTTKKGAEQALTKTVRSPVRPRKRTYDEVADSDGEDADEYGWAEMDEDALVRGGLDEQDENGDAGHQRTNG</sequence>
<evidence type="ECO:0000313" key="9">
    <source>
        <dbReference type="Proteomes" id="UP001324427"/>
    </source>
</evidence>
<comment type="caution">
    <text evidence="8">The sequence shown here is derived from an EMBL/GenBank/DDBJ whole genome shotgun (WGS) entry which is preliminary data.</text>
</comment>
<proteinExistence type="predicted"/>
<evidence type="ECO:0000256" key="4">
    <source>
        <dbReference type="ARBA" id="ARBA00022840"/>
    </source>
</evidence>
<accession>A0AAV9JG16</accession>
<feature type="region of interest" description="Disordered" evidence="7">
    <location>
        <begin position="316"/>
        <end position="381"/>
    </location>
</feature>
<dbReference type="GO" id="GO:0007131">
    <property type="term" value="P:reciprocal meiotic recombination"/>
    <property type="evidence" value="ECO:0007669"/>
    <property type="project" value="TreeGrafter"/>
</dbReference>
<dbReference type="SUPFAM" id="SSF52540">
    <property type="entry name" value="P-loop containing nucleoside triphosphate hydrolases"/>
    <property type="match status" value="1"/>
</dbReference>
<dbReference type="Proteomes" id="UP001324427">
    <property type="component" value="Unassembled WGS sequence"/>
</dbReference>
<dbReference type="GO" id="GO:0033065">
    <property type="term" value="C:Rad51C-XRCC3 complex"/>
    <property type="evidence" value="ECO:0007669"/>
    <property type="project" value="TreeGrafter"/>
</dbReference>
<evidence type="ECO:0000256" key="5">
    <source>
        <dbReference type="ARBA" id="ARBA00023204"/>
    </source>
</evidence>
<dbReference type="GO" id="GO:0033063">
    <property type="term" value="C:Rad51B-Rad51C-Rad51D-XRCC2 complex"/>
    <property type="evidence" value="ECO:0007669"/>
    <property type="project" value="TreeGrafter"/>
</dbReference>
<dbReference type="InterPro" id="IPR052093">
    <property type="entry name" value="HR_Repair_Mediator"/>
</dbReference>
<gene>
    <name evidence="8" type="ORF">LTR36_004565</name>
</gene>
<dbReference type="GO" id="GO:0005524">
    <property type="term" value="F:ATP binding"/>
    <property type="evidence" value="ECO:0007669"/>
    <property type="project" value="UniProtKB-KW"/>
</dbReference>
<dbReference type="GO" id="GO:0000707">
    <property type="term" value="P:meiotic DNA recombinase assembly"/>
    <property type="evidence" value="ECO:0007669"/>
    <property type="project" value="TreeGrafter"/>
</dbReference>
<evidence type="ECO:0008006" key="10">
    <source>
        <dbReference type="Google" id="ProtNLM"/>
    </source>
</evidence>
<evidence type="ECO:0000256" key="3">
    <source>
        <dbReference type="ARBA" id="ARBA00022763"/>
    </source>
</evidence>
<keyword evidence="3" id="KW-0227">DNA damage</keyword>
<dbReference type="InterPro" id="IPR027417">
    <property type="entry name" value="P-loop_NTPase"/>
</dbReference>
<dbReference type="Gene3D" id="3.40.50.300">
    <property type="entry name" value="P-loop containing nucleotide triphosphate hydrolases"/>
    <property type="match status" value="1"/>
</dbReference>
<dbReference type="GO" id="GO:0008821">
    <property type="term" value="F:crossover junction DNA endonuclease activity"/>
    <property type="evidence" value="ECO:0007669"/>
    <property type="project" value="TreeGrafter"/>
</dbReference>
<keyword evidence="6" id="KW-0539">Nucleus</keyword>
<comment type="subcellular location">
    <subcellularLocation>
        <location evidence="1">Nucleus</location>
    </subcellularLocation>
</comment>
<dbReference type="GO" id="GO:0005657">
    <property type="term" value="C:replication fork"/>
    <property type="evidence" value="ECO:0007669"/>
    <property type="project" value="TreeGrafter"/>
</dbReference>
<feature type="compositionally biased region" description="Polar residues" evidence="7">
    <location>
        <begin position="9"/>
        <end position="25"/>
    </location>
</feature>
<feature type="compositionally biased region" description="Acidic residues" evidence="7">
    <location>
        <begin position="338"/>
        <end position="358"/>
    </location>
</feature>
<evidence type="ECO:0000256" key="2">
    <source>
        <dbReference type="ARBA" id="ARBA00022741"/>
    </source>
</evidence>
<dbReference type="AlphaFoldDB" id="A0AAV9JG16"/>
<organism evidence="8 9">
    <name type="scientific">Oleoguttula mirabilis</name>
    <dbReference type="NCBI Taxonomy" id="1507867"/>
    <lineage>
        <taxon>Eukaryota</taxon>
        <taxon>Fungi</taxon>
        <taxon>Dikarya</taxon>
        <taxon>Ascomycota</taxon>
        <taxon>Pezizomycotina</taxon>
        <taxon>Dothideomycetes</taxon>
        <taxon>Dothideomycetidae</taxon>
        <taxon>Mycosphaerellales</taxon>
        <taxon>Teratosphaeriaceae</taxon>
        <taxon>Oleoguttula</taxon>
    </lineage>
</organism>
<dbReference type="GO" id="GO:0000400">
    <property type="term" value="F:four-way junction DNA binding"/>
    <property type="evidence" value="ECO:0007669"/>
    <property type="project" value="TreeGrafter"/>
</dbReference>
<reference evidence="8 9" key="1">
    <citation type="submission" date="2021-11" db="EMBL/GenBank/DDBJ databases">
        <title>Black yeast isolated from Biological Soil Crust.</title>
        <authorList>
            <person name="Kurbessoian T."/>
        </authorList>
    </citation>
    <scope>NUCLEOTIDE SEQUENCE [LARGE SCALE GENOMIC DNA]</scope>
    <source>
        <strain evidence="8 9">CCFEE 5522</strain>
    </source>
</reference>
<dbReference type="PANTHER" id="PTHR46239">
    <property type="entry name" value="DNA REPAIR PROTEIN RAD51 HOMOLOG 3 RAD51C"/>
    <property type="match status" value="1"/>
</dbReference>
<dbReference type="PANTHER" id="PTHR46239:SF1">
    <property type="entry name" value="DNA REPAIR PROTEIN RAD51 HOMOLOG 3"/>
    <property type="match status" value="1"/>
</dbReference>
<evidence type="ECO:0000313" key="8">
    <source>
        <dbReference type="EMBL" id="KAK4544067.1"/>
    </source>
</evidence>
<protein>
    <recommendedName>
        <fullName evidence="10">RecA family profile 1 domain-containing protein</fullName>
    </recommendedName>
</protein>
<feature type="region of interest" description="Disordered" evidence="7">
    <location>
        <begin position="1"/>
        <end position="37"/>
    </location>
</feature>